<name>A0A2P2IX07_RHIMU</name>
<dbReference type="AlphaFoldDB" id="A0A2P2IX07"/>
<evidence type="ECO:0000313" key="1">
    <source>
        <dbReference type="EMBL" id="MBW85744.1"/>
    </source>
</evidence>
<organism evidence="1">
    <name type="scientific">Rhizophora mucronata</name>
    <name type="common">Asiatic mangrove</name>
    <dbReference type="NCBI Taxonomy" id="61149"/>
    <lineage>
        <taxon>Eukaryota</taxon>
        <taxon>Viridiplantae</taxon>
        <taxon>Streptophyta</taxon>
        <taxon>Embryophyta</taxon>
        <taxon>Tracheophyta</taxon>
        <taxon>Spermatophyta</taxon>
        <taxon>Magnoliopsida</taxon>
        <taxon>eudicotyledons</taxon>
        <taxon>Gunneridae</taxon>
        <taxon>Pentapetalae</taxon>
        <taxon>rosids</taxon>
        <taxon>fabids</taxon>
        <taxon>Malpighiales</taxon>
        <taxon>Rhizophoraceae</taxon>
        <taxon>Rhizophora</taxon>
    </lineage>
</organism>
<protein>
    <submittedName>
        <fullName evidence="1">Uncharacterized protein</fullName>
    </submittedName>
</protein>
<reference evidence="1" key="1">
    <citation type="submission" date="2018-02" db="EMBL/GenBank/DDBJ databases">
        <title>Rhizophora mucronata_Transcriptome.</title>
        <authorList>
            <person name="Meera S.P."/>
            <person name="Sreeshan A."/>
            <person name="Augustine A."/>
        </authorList>
    </citation>
    <scope>NUCLEOTIDE SEQUENCE</scope>
    <source>
        <tissue evidence="1">Leaf</tissue>
    </source>
</reference>
<dbReference type="EMBL" id="GGEC01005261">
    <property type="protein sequence ID" value="MBW85744.1"/>
    <property type="molecule type" value="Transcribed_RNA"/>
</dbReference>
<accession>A0A2P2IX07</accession>
<sequence length="23" mass="2695">MQQTTIINMFLSNSKMREGAHEK</sequence>
<proteinExistence type="predicted"/>